<gene>
    <name evidence="8" type="ORF">RIF29_14073</name>
</gene>
<dbReference type="InterPro" id="IPR011009">
    <property type="entry name" value="Kinase-like_dom_sf"/>
</dbReference>
<keyword evidence="3" id="KW-0808">Transferase</keyword>
<evidence type="ECO:0000256" key="5">
    <source>
        <dbReference type="ARBA" id="ARBA00022777"/>
    </source>
</evidence>
<keyword evidence="6" id="KW-0067">ATP-binding</keyword>
<dbReference type="GO" id="GO:0004674">
    <property type="term" value="F:protein serine/threonine kinase activity"/>
    <property type="evidence" value="ECO:0007669"/>
    <property type="project" value="UniProtKB-KW"/>
</dbReference>
<protein>
    <recommendedName>
        <fullName evidence="7">Protein kinase domain-containing protein</fullName>
    </recommendedName>
</protein>
<evidence type="ECO:0000256" key="1">
    <source>
        <dbReference type="ARBA" id="ARBA00005354"/>
    </source>
</evidence>
<reference evidence="8 9" key="1">
    <citation type="submission" date="2024-01" db="EMBL/GenBank/DDBJ databases">
        <title>The genomes of 5 underutilized Papilionoideae crops provide insights into root nodulation and disease resistanc.</title>
        <authorList>
            <person name="Yuan L."/>
        </authorList>
    </citation>
    <scope>NUCLEOTIDE SEQUENCE [LARGE SCALE GENOMIC DNA]</scope>
    <source>
        <strain evidence="8">ZHUSHIDOU_FW_LH</strain>
        <tissue evidence="8">Leaf</tissue>
    </source>
</reference>
<name>A0AAN9FAN7_CROPI</name>
<comment type="caution">
    <text evidence="8">The sequence shown here is derived from an EMBL/GenBank/DDBJ whole genome shotgun (WGS) entry which is preliminary data.</text>
</comment>
<organism evidence="8 9">
    <name type="scientific">Crotalaria pallida</name>
    <name type="common">Smooth rattlebox</name>
    <name type="synonym">Crotalaria striata</name>
    <dbReference type="NCBI Taxonomy" id="3830"/>
    <lineage>
        <taxon>Eukaryota</taxon>
        <taxon>Viridiplantae</taxon>
        <taxon>Streptophyta</taxon>
        <taxon>Embryophyta</taxon>
        <taxon>Tracheophyta</taxon>
        <taxon>Spermatophyta</taxon>
        <taxon>Magnoliopsida</taxon>
        <taxon>eudicotyledons</taxon>
        <taxon>Gunneridae</taxon>
        <taxon>Pentapetalae</taxon>
        <taxon>rosids</taxon>
        <taxon>fabids</taxon>
        <taxon>Fabales</taxon>
        <taxon>Fabaceae</taxon>
        <taxon>Papilionoideae</taxon>
        <taxon>50 kb inversion clade</taxon>
        <taxon>genistoids sensu lato</taxon>
        <taxon>core genistoids</taxon>
        <taxon>Crotalarieae</taxon>
        <taxon>Crotalaria</taxon>
    </lineage>
</organism>
<evidence type="ECO:0000259" key="7">
    <source>
        <dbReference type="PROSITE" id="PS50011"/>
    </source>
</evidence>
<keyword evidence="4" id="KW-0547">Nucleotide-binding</keyword>
<sequence>MQYQRGGRYLEDYAKAIIVQIIVVVSCCHLQGVVHRVLKPENFLFVSKEENAAMKVIDFGLSDFVRPGNLLN</sequence>
<dbReference type="InterPro" id="IPR000719">
    <property type="entry name" value="Prot_kinase_dom"/>
</dbReference>
<dbReference type="AlphaFoldDB" id="A0AAN9FAN7"/>
<dbReference type="Pfam" id="PF00069">
    <property type="entry name" value="Pkinase"/>
    <property type="match status" value="1"/>
</dbReference>
<evidence type="ECO:0000313" key="8">
    <source>
        <dbReference type="EMBL" id="KAK7273027.1"/>
    </source>
</evidence>
<dbReference type="InterPro" id="IPR050205">
    <property type="entry name" value="CDPK_Ser/Thr_kinases"/>
</dbReference>
<evidence type="ECO:0000256" key="3">
    <source>
        <dbReference type="ARBA" id="ARBA00022679"/>
    </source>
</evidence>
<feature type="domain" description="Protein kinase" evidence="7">
    <location>
        <begin position="1"/>
        <end position="72"/>
    </location>
</feature>
<evidence type="ECO:0000313" key="9">
    <source>
        <dbReference type="Proteomes" id="UP001372338"/>
    </source>
</evidence>
<keyword evidence="2" id="KW-0723">Serine/threonine-protein kinase</keyword>
<evidence type="ECO:0000256" key="4">
    <source>
        <dbReference type="ARBA" id="ARBA00022741"/>
    </source>
</evidence>
<dbReference type="SUPFAM" id="SSF56112">
    <property type="entry name" value="Protein kinase-like (PK-like)"/>
    <property type="match status" value="1"/>
</dbReference>
<evidence type="ECO:0000256" key="6">
    <source>
        <dbReference type="ARBA" id="ARBA00022840"/>
    </source>
</evidence>
<comment type="similarity">
    <text evidence="1">Belongs to the protein kinase superfamily. CAMK Ser/Thr protein kinase family. CaMK subfamily.</text>
</comment>
<proteinExistence type="inferred from homology"/>
<dbReference type="GO" id="GO:0005524">
    <property type="term" value="F:ATP binding"/>
    <property type="evidence" value="ECO:0007669"/>
    <property type="project" value="UniProtKB-KW"/>
</dbReference>
<accession>A0AAN9FAN7</accession>
<keyword evidence="5" id="KW-0418">Kinase</keyword>
<dbReference type="PROSITE" id="PS50011">
    <property type="entry name" value="PROTEIN_KINASE_DOM"/>
    <property type="match status" value="1"/>
</dbReference>
<dbReference type="PROSITE" id="PS51257">
    <property type="entry name" value="PROKAR_LIPOPROTEIN"/>
    <property type="match status" value="1"/>
</dbReference>
<dbReference type="EMBL" id="JAYWIO010000003">
    <property type="protein sequence ID" value="KAK7273027.1"/>
    <property type="molecule type" value="Genomic_DNA"/>
</dbReference>
<keyword evidence="9" id="KW-1185">Reference proteome</keyword>
<dbReference type="Proteomes" id="UP001372338">
    <property type="component" value="Unassembled WGS sequence"/>
</dbReference>
<dbReference type="PANTHER" id="PTHR24349">
    <property type="entry name" value="SERINE/THREONINE-PROTEIN KINASE"/>
    <property type="match status" value="1"/>
</dbReference>
<dbReference type="Gene3D" id="1.10.510.10">
    <property type="entry name" value="Transferase(Phosphotransferase) domain 1"/>
    <property type="match status" value="1"/>
</dbReference>
<evidence type="ECO:0000256" key="2">
    <source>
        <dbReference type="ARBA" id="ARBA00022527"/>
    </source>
</evidence>